<dbReference type="CDD" id="cd07363">
    <property type="entry name" value="45_DOPA_Dioxygenase"/>
    <property type="match status" value="1"/>
</dbReference>
<evidence type="ECO:0000313" key="8">
    <source>
        <dbReference type="Proteomes" id="UP000000759"/>
    </source>
</evidence>
<dbReference type="InterPro" id="IPR004183">
    <property type="entry name" value="Xdiol_dOase_suB"/>
</dbReference>
<comment type="similarity">
    <text evidence="2">Belongs to the DODA-type extradiol aromatic ring-opening dioxygenase family.</text>
</comment>
<organism evidence="7 8">
    <name type="scientific">Phaeodactylum tricornutum (strain CCAP 1055/1)</name>
    <dbReference type="NCBI Taxonomy" id="556484"/>
    <lineage>
        <taxon>Eukaryota</taxon>
        <taxon>Sar</taxon>
        <taxon>Stramenopiles</taxon>
        <taxon>Ochrophyta</taxon>
        <taxon>Bacillariophyta</taxon>
        <taxon>Bacillariophyceae</taxon>
        <taxon>Bacillariophycidae</taxon>
        <taxon>Naviculales</taxon>
        <taxon>Phaeodactylaceae</taxon>
        <taxon>Phaeodactylum</taxon>
    </lineage>
</organism>
<dbReference type="STRING" id="556484.B7G5R0"/>
<protein>
    <recommendedName>
        <fullName evidence="6">Extradiol ring-cleavage dioxygenase class III enzyme subunit B domain-containing protein</fullName>
    </recommendedName>
</protein>
<dbReference type="GO" id="GO:0008198">
    <property type="term" value="F:ferrous iron binding"/>
    <property type="evidence" value="ECO:0007669"/>
    <property type="project" value="InterPro"/>
</dbReference>
<feature type="domain" description="Extradiol ring-cleavage dioxygenase class III enzyme subunit B" evidence="6">
    <location>
        <begin position="33"/>
        <end position="238"/>
    </location>
</feature>
<dbReference type="Pfam" id="PF02900">
    <property type="entry name" value="LigB"/>
    <property type="match status" value="1"/>
</dbReference>
<dbReference type="GO" id="GO:0008270">
    <property type="term" value="F:zinc ion binding"/>
    <property type="evidence" value="ECO:0007669"/>
    <property type="project" value="InterPro"/>
</dbReference>
<dbReference type="InterPro" id="IPR014436">
    <property type="entry name" value="Extradiol_dOase_DODA"/>
</dbReference>
<keyword evidence="8" id="KW-1185">Reference proteome</keyword>
<keyword evidence="4" id="KW-0862">Zinc</keyword>
<keyword evidence="5" id="KW-0560">Oxidoreductase</keyword>
<dbReference type="OrthoDB" id="7396853at2759"/>
<sequence>MKFPVLFLNHGGGPLPLMGRQLHLAAHMKQVVKQHLPLEKPKSIVVLSAHWESDPIKISSAEAPKMYYDYSGFPPETYKYQYPAPGSPQLATKIHSLFEDNGIPSELDPARGFDHGVFVPLMLMYPDADIPVVCVSLHSSLSADTNMEVGAALQPLRDEGVLILGSGYTFHNMHAFFNPSPETHEASKLFNEWLKTTITGPGNVATKLSRWEQAPGARVAHPREEHLMPLLIVMAAGGIGTTPKVIFDLPDDHENHAVSGYLFE</sequence>
<dbReference type="Proteomes" id="UP000000759">
    <property type="component" value="Chromosome 15"/>
</dbReference>
<accession>B7G5R0</accession>
<dbReference type="InParanoid" id="B7G5R0"/>
<dbReference type="Gene3D" id="3.40.830.10">
    <property type="entry name" value="LigB-like"/>
    <property type="match status" value="1"/>
</dbReference>
<proteinExistence type="inferred from homology"/>
<reference evidence="8" key="2">
    <citation type="submission" date="2008-08" db="EMBL/GenBank/DDBJ databases">
        <authorList>
            <consortium name="Diatom Consortium"/>
            <person name="Grigoriev I."/>
            <person name="Grimwood J."/>
            <person name="Kuo A."/>
            <person name="Otillar R.P."/>
            <person name="Salamov A."/>
            <person name="Detter J.C."/>
            <person name="Lindquist E."/>
            <person name="Shapiro H."/>
            <person name="Lucas S."/>
            <person name="Glavina del Rio T."/>
            <person name="Pitluck S."/>
            <person name="Rokhsar D."/>
            <person name="Bowler C."/>
        </authorList>
    </citation>
    <scope>GENOME REANNOTATION</scope>
    <source>
        <strain evidence="8">CCAP 1055/1</strain>
    </source>
</reference>
<dbReference type="EMBL" id="CM000617">
    <property type="protein sequence ID" value="EEC46353.1"/>
    <property type="molecule type" value="Genomic_DNA"/>
</dbReference>
<dbReference type="AlphaFoldDB" id="B7G5R0"/>
<dbReference type="GeneID" id="7203023"/>
<reference evidence="7 8" key="1">
    <citation type="journal article" date="2008" name="Nature">
        <title>The Phaeodactylum genome reveals the evolutionary history of diatom genomes.</title>
        <authorList>
            <person name="Bowler C."/>
            <person name="Allen A.E."/>
            <person name="Badger J.H."/>
            <person name="Grimwood J."/>
            <person name="Jabbari K."/>
            <person name="Kuo A."/>
            <person name="Maheswari U."/>
            <person name="Martens C."/>
            <person name="Maumus F."/>
            <person name="Otillar R.P."/>
            <person name="Rayko E."/>
            <person name="Salamov A."/>
            <person name="Vandepoele K."/>
            <person name="Beszteri B."/>
            <person name="Gruber A."/>
            <person name="Heijde M."/>
            <person name="Katinka M."/>
            <person name="Mock T."/>
            <person name="Valentin K."/>
            <person name="Verret F."/>
            <person name="Berges J.A."/>
            <person name="Brownlee C."/>
            <person name="Cadoret J.P."/>
            <person name="Chiovitti A."/>
            <person name="Choi C.J."/>
            <person name="Coesel S."/>
            <person name="De Martino A."/>
            <person name="Detter J.C."/>
            <person name="Durkin C."/>
            <person name="Falciatore A."/>
            <person name="Fournet J."/>
            <person name="Haruta M."/>
            <person name="Huysman M.J."/>
            <person name="Jenkins B.D."/>
            <person name="Jiroutova K."/>
            <person name="Jorgensen R.E."/>
            <person name="Joubert Y."/>
            <person name="Kaplan A."/>
            <person name="Kroger N."/>
            <person name="Kroth P.G."/>
            <person name="La Roche J."/>
            <person name="Lindquist E."/>
            <person name="Lommer M."/>
            <person name="Martin-Jezequel V."/>
            <person name="Lopez P.J."/>
            <person name="Lucas S."/>
            <person name="Mangogna M."/>
            <person name="McGinnis K."/>
            <person name="Medlin L.K."/>
            <person name="Montsant A."/>
            <person name="Oudot-Le Secq M.P."/>
            <person name="Napoli C."/>
            <person name="Obornik M."/>
            <person name="Parker M.S."/>
            <person name="Petit J.L."/>
            <person name="Porcel B.M."/>
            <person name="Poulsen N."/>
            <person name="Robison M."/>
            <person name="Rychlewski L."/>
            <person name="Rynearson T.A."/>
            <person name="Schmutz J."/>
            <person name="Shapiro H."/>
            <person name="Siaut M."/>
            <person name="Stanley M."/>
            <person name="Sussman M.R."/>
            <person name="Taylor A.R."/>
            <person name="Vardi A."/>
            <person name="von Dassow P."/>
            <person name="Vyverman W."/>
            <person name="Willis A."/>
            <person name="Wyrwicz L.S."/>
            <person name="Rokhsar D.S."/>
            <person name="Weissenbach J."/>
            <person name="Armbrust E.V."/>
            <person name="Green B.R."/>
            <person name="Van de Peer Y."/>
            <person name="Grigoriev I.V."/>
        </authorList>
    </citation>
    <scope>NUCLEOTIDE SEQUENCE [LARGE SCALE GENOMIC DNA]</scope>
    <source>
        <strain evidence="7 8">CCAP 1055/1</strain>
    </source>
</reference>
<dbReference type="OMA" id="SVIDGFW"/>
<dbReference type="eggNOG" id="ENOG502QS66">
    <property type="taxonomic scope" value="Eukaryota"/>
</dbReference>
<dbReference type="HOGENOM" id="CLU_046582_2_1_1"/>
<dbReference type="RefSeq" id="XP_002182452.1">
    <property type="nucleotide sequence ID" value="XM_002182416.1"/>
</dbReference>
<gene>
    <name evidence="7" type="ORF">PHATRDRAFT_48032</name>
</gene>
<evidence type="ECO:0000256" key="5">
    <source>
        <dbReference type="ARBA" id="ARBA00023002"/>
    </source>
</evidence>
<evidence type="ECO:0000256" key="1">
    <source>
        <dbReference type="ARBA" id="ARBA00001947"/>
    </source>
</evidence>
<dbReference type="PIRSF" id="PIRSF006157">
    <property type="entry name" value="Doxgns_DODA"/>
    <property type="match status" value="1"/>
</dbReference>
<dbReference type="SUPFAM" id="SSF53213">
    <property type="entry name" value="LigB-like"/>
    <property type="match status" value="1"/>
</dbReference>
<dbReference type="PANTHER" id="PTHR30096:SF0">
    <property type="entry name" value="4,5-DOPA DIOXYGENASE EXTRADIOL-LIKE PROTEIN"/>
    <property type="match status" value="1"/>
</dbReference>
<name>B7G5R0_PHATC</name>
<comment type="cofactor">
    <cofactor evidence="1">
        <name>Zn(2+)</name>
        <dbReference type="ChEBI" id="CHEBI:29105"/>
    </cofactor>
</comment>
<evidence type="ECO:0000256" key="2">
    <source>
        <dbReference type="ARBA" id="ARBA00007581"/>
    </source>
</evidence>
<keyword evidence="3" id="KW-0479">Metal-binding</keyword>
<evidence type="ECO:0000256" key="3">
    <source>
        <dbReference type="ARBA" id="ARBA00022723"/>
    </source>
</evidence>
<dbReference type="PaxDb" id="2850-Phatr48032"/>
<dbReference type="KEGG" id="pti:PHATRDRAFT_48032"/>
<dbReference type="GO" id="GO:0016702">
    <property type="term" value="F:oxidoreductase activity, acting on single donors with incorporation of molecular oxygen, incorporation of two atoms of oxygen"/>
    <property type="evidence" value="ECO:0007669"/>
    <property type="project" value="UniProtKB-ARBA"/>
</dbReference>
<evidence type="ECO:0000313" key="7">
    <source>
        <dbReference type="EMBL" id="EEC46353.1"/>
    </source>
</evidence>
<evidence type="ECO:0000259" key="6">
    <source>
        <dbReference type="Pfam" id="PF02900"/>
    </source>
</evidence>
<dbReference type="PANTHER" id="PTHR30096">
    <property type="entry name" value="4,5-DOPA DIOXYGENASE EXTRADIOL-LIKE PROTEIN"/>
    <property type="match status" value="1"/>
</dbReference>
<evidence type="ECO:0000256" key="4">
    <source>
        <dbReference type="ARBA" id="ARBA00022833"/>
    </source>
</evidence>